<dbReference type="InterPro" id="IPR000683">
    <property type="entry name" value="Gfo/Idh/MocA-like_OxRdtase_N"/>
</dbReference>
<dbReference type="EMBL" id="JBHSWX010000012">
    <property type="protein sequence ID" value="MFC6787441.1"/>
    <property type="molecule type" value="Genomic_DNA"/>
</dbReference>
<accession>A0ABD5TFS0</accession>
<evidence type="ECO:0000313" key="4">
    <source>
        <dbReference type="Proteomes" id="UP001596443"/>
    </source>
</evidence>
<keyword evidence="4" id="KW-1185">Reference proteome</keyword>
<dbReference type="Pfam" id="PF02894">
    <property type="entry name" value="GFO_IDH_MocA_C"/>
    <property type="match status" value="1"/>
</dbReference>
<evidence type="ECO:0000313" key="3">
    <source>
        <dbReference type="EMBL" id="MFC6787441.1"/>
    </source>
</evidence>
<name>A0ABD5TFS0_9EURY</name>
<dbReference type="GeneID" id="81210563"/>
<dbReference type="Pfam" id="PF01408">
    <property type="entry name" value="GFO_IDH_MocA"/>
    <property type="match status" value="1"/>
</dbReference>
<dbReference type="RefSeq" id="WP_284061597.1">
    <property type="nucleotide sequence ID" value="NZ_CP126158.1"/>
</dbReference>
<evidence type="ECO:0000259" key="1">
    <source>
        <dbReference type="Pfam" id="PF01408"/>
    </source>
</evidence>
<feature type="domain" description="Gfo/Idh/MocA-like oxidoreductase C-terminal" evidence="2">
    <location>
        <begin position="132"/>
        <end position="337"/>
    </location>
</feature>
<evidence type="ECO:0000259" key="2">
    <source>
        <dbReference type="Pfam" id="PF02894"/>
    </source>
</evidence>
<gene>
    <name evidence="3" type="ORF">ACFQFD_15965</name>
</gene>
<sequence>MYDVGIAGCGVIGTRLAESFAEHSDTVVAAACDVDAERAESFAAERDAAAYTDHRAMLADEDLDVLYVGVPPVHHREIAGDGLAAGVNVICEKPIAEDAETGAELAAMEADTDLVTAVNLPFRYTPGFVELRERVAAGDIGDPRRVSLDFRFPQWPREWQDVDWLESREQGGPIREVGTHFLFGVRELFGGVGRLSAEVRYSAPDAYEESVVGWFEAGGDGAVVADGARGGAADVGAEAVHGTIDLLTDHEQPEENAITVTGTEGELTLTEWYRLTAAPGTDAEEELCAERESTTLRLVDEFVTALDGGEGDLVSFAEATAVQRLVDAVFDSAGEPVDLSS</sequence>
<comment type="caution">
    <text evidence="3">The sequence shown here is derived from an EMBL/GenBank/DDBJ whole genome shotgun (WGS) entry which is preliminary data.</text>
</comment>
<dbReference type="SUPFAM" id="SSF51735">
    <property type="entry name" value="NAD(P)-binding Rossmann-fold domains"/>
    <property type="match status" value="1"/>
</dbReference>
<dbReference type="Gene3D" id="3.40.50.720">
    <property type="entry name" value="NAD(P)-binding Rossmann-like Domain"/>
    <property type="match status" value="1"/>
</dbReference>
<protein>
    <submittedName>
        <fullName evidence="3">Gfo/Idh/MocA family protein</fullName>
    </submittedName>
</protein>
<reference evidence="3 4" key="1">
    <citation type="journal article" date="2019" name="Int. J. Syst. Evol. Microbiol.">
        <title>The Global Catalogue of Microorganisms (GCM) 10K type strain sequencing project: providing services to taxonomists for standard genome sequencing and annotation.</title>
        <authorList>
            <consortium name="The Broad Institute Genomics Platform"/>
            <consortium name="The Broad Institute Genome Sequencing Center for Infectious Disease"/>
            <person name="Wu L."/>
            <person name="Ma J."/>
        </authorList>
    </citation>
    <scope>NUCLEOTIDE SEQUENCE [LARGE SCALE GENOMIC DNA]</scope>
    <source>
        <strain evidence="3 4">SYNS20</strain>
    </source>
</reference>
<feature type="domain" description="Gfo/Idh/MocA-like oxidoreductase N-terminal" evidence="1">
    <location>
        <begin position="4"/>
        <end position="119"/>
    </location>
</feature>
<dbReference type="Gene3D" id="3.30.360.10">
    <property type="entry name" value="Dihydrodipicolinate Reductase, domain 2"/>
    <property type="match status" value="1"/>
</dbReference>
<dbReference type="AlphaFoldDB" id="A0ABD5TFS0"/>
<dbReference type="PANTHER" id="PTHR43249:SF1">
    <property type="entry name" value="D-GLUCOSIDE 3-DEHYDROGENASE"/>
    <property type="match status" value="1"/>
</dbReference>
<dbReference type="Proteomes" id="UP001596443">
    <property type="component" value="Unassembled WGS sequence"/>
</dbReference>
<dbReference type="InterPro" id="IPR004104">
    <property type="entry name" value="Gfo/Idh/MocA-like_OxRdtase_C"/>
</dbReference>
<dbReference type="SUPFAM" id="SSF55347">
    <property type="entry name" value="Glyceraldehyde-3-phosphate dehydrogenase-like, C-terminal domain"/>
    <property type="match status" value="1"/>
</dbReference>
<dbReference type="InterPro" id="IPR052515">
    <property type="entry name" value="Gfo/Idh/MocA_Oxidoreductase"/>
</dbReference>
<proteinExistence type="predicted"/>
<dbReference type="InterPro" id="IPR036291">
    <property type="entry name" value="NAD(P)-bd_dom_sf"/>
</dbReference>
<dbReference type="PANTHER" id="PTHR43249">
    <property type="entry name" value="UDP-N-ACETYL-2-AMINO-2-DEOXY-D-GLUCURONATE OXIDASE"/>
    <property type="match status" value="1"/>
</dbReference>
<organism evidence="3 4">
    <name type="scientific">Halobaculum halobium</name>
    <dbReference type="NCBI Taxonomy" id="3032281"/>
    <lineage>
        <taxon>Archaea</taxon>
        <taxon>Methanobacteriati</taxon>
        <taxon>Methanobacteriota</taxon>
        <taxon>Stenosarchaea group</taxon>
        <taxon>Halobacteria</taxon>
        <taxon>Halobacteriales</taxon>
        <taxon>Haloferacaceae</taxon>
        <taxon>Halobaculum</taxon>
    </lineage>
</organism>